<evidence type="ECO:0000313" key="4">
    <source>
        <dbReference type="EMBL" id="QOP40558.1"/>
    </source>
</evidence>
<dbReference type="Pfam" id="PF09967">
    <property type="entry name" value="DUF2201"/>
    <property type="match status" value="1"/>
</dbReference>
<keyword evidence="5" id="KW-1185">Reference proteome</keyword>
<evidence type="ECO:0000259" key="2">
    <source>
        <dbReference type="Pfam" id="PF09967"/>
    </source>
</evidence>
<feature type="region of interest" description="Disordered" evidence="1">
    <location>
        <begin position="146"/>
        <end position="169"/>
    </location>
</feature>
<feature type="compositionally biased region" description="Basic and acidic residues" evidence="1">
    <location>
        <begin position="150"/>
        <end position="159"/>
    </location>
</feature>
<dbReference type="PANTHER" id="PTHR38730:SF1">
    <property type="entry name" value="SLL7028 PROTEIN"/>
    <property type="match status" value="1"/>
</dbReference>
<evidence type="ECO:0000313" key="5">
    <source>
        <dbReference type="Proteomes" id="UP000593910"/>
    </source>
</evidence>
<dbReference type="PANTHER" id="PTHR38730">
    <property type="entry name" value="SLL7028 PROTEIN"/>
    <property type="match status" value="1"/>
</dbReference>
<name>A0A7M1AVE7_9BACT</name>
<evidence type="ECO:0000256" key="1">
    <source>
        <dbReference type="SAM" id="MobiDB-lite"/>
    </source>
</evidence>
<dbReference type="KEGG" id="smax:FJR03_01890"/>
<dbReference type="Pfam" id="PF13203">
    <property type="entry name" value="DUF2201_N"/>
    <property type="match status" value="1"/>
</dbReference>
<gene>
    <name evidence="4" type="ORF">FJR03_01890</name>
</gene>
<feature type="domain" description="Putative metallopeptidase" evidence="3">
    <location>
        <begin position="5"/>
        <end position="249"/>
    </location>
</feature>
<dbReference type="AlphaFoldDB" id="A0A7M1AVE7"/>
<evidence type="ECO:0008006" key="6">
    <source>
        <dbReference type="Google" id="ProtNLM"/>
    </source>
</evidence>
<dbReference type="Proteomes" id="UP000593910">
    <property type="component" value="Chromosome"/>
</dbReference>
<dbReference type="RefSeq" id="WP_193113978.1">
    <property type="nucleotide sequence ID" value="NZ_CP041165.1"/>
</dbReference>
<dbReference type="InterPro" id="IPR025154">
    <property type="entry name" value="Put_metallopeptidase_dom"/>
</dbReference>
<feature type="domain" description="VWA-like" evidence="2">
    <location>
        <begin position="257"/>
        <end position="375"/>
    </location>
</feature>
<protein>
    <recommendedName>
        <fullName evidence="6">VWA-like domain-containing protein</fullName>
    </recommendedName>
</protein>
<dbReference type="InterPro" id="IPR018698">
    <property type="entry name" value="VWA-like_dom"/>
</dbReference>
<organism evidence="4 5">
    <name type="scientific">Sulfurimonas marina</name>
    <dbReference type="NCBI Taxonomy" id="2590551"/>
    <lineage>
        <taxon>Bacteria</taxon>
        <taxon>Pseudomonadati</taxon>
        <taxon>Campylobacterota</taxon>
        <taxon>Epsilonproteobacteria</taxon>
        <taxon>Campylobacterales</taxon>
        <taxon>Sulfurimonadaceae</taxon>
        <taxon>Sulfurimonas</taxon>
    </lineage>
</organism>
<accession>A0A7M1AVE7</accession>
<evidence type="ECO:0000259" key="3">
    <source>
        <dbReference type="Pfam" id="PF13203"/>
    </source>
</evidence>
<dbReference type="EMBL" id="CP041165">
    <property type="protein sequence ID" value="QOP40558.1"/>
    <property type="molecule type" value="Genomic_DNA"/>
</dbReference>
<sequence>MNIQEKISQAKAKLLVEYPYFGTLASKISLELNDDLESFKSDGKKIEYREEYLSDLELSEIEFILANGAMHKALAHENRKGDRSGWLWRMATDIAINDMLLENGLDMPYGAEYRKRFAGMYAEEIYAELKDDILRDDEDLEYEADDADDVEKKDEEQKQEQQQQQTEEELQEEILQEQLMAEEAISLLEQKFQSGEAPESIERFFDISGFGKINWRDELRDAIDKYYRDDYTLLPPSKKLLYQGIYLPSNISNTFKLVIAIDSSGSIDEELLNQFLSEVNFLMEHVQNYEITLIVCDDMIHSHQTFYSGEPLEVKVVGSGGTDFRPVFEFIEQNIDEVKLLLYFTDLDGIFPKEEPNYEVKWVSLKESEIPFGELNLLED</sequence>
<reference evidence="4 5" key="1">
    <citation type="submission" date="2019-06" db="EMBL/GenBank/DDBJ databases">
        <title>Sulfurimonas gotlandica sp. nov., a chemoautotrophic and psychrotolerant epsilonproteobacterium isolated from a pelagic redoxcline, and an emended description of the genus Sulfurimonas.</title>
        <authorList>
            <person name="Wang S."/>
            <person name="Jiang L."/>
            <person name="Shao Z."/>
        </authorList>
    </citation>
    <scope>NUCLEOTIDE SEQUENCE [LARGE SCALE GENOMIC DNA]</scope>
    <source>
        <strain evidence="4 5">B2</strain>
    </source>
</reference>
<proteinExistence type="predicted"/>